<dbReference type="EMBL" id="LYMM01000001">
    <property type="protein sequence ID" value="PNU06637.1"/>
    <property type="molecule type" value="Genomic_DNA"/>
</dbReference>
<keyword evidence="3" id="KW-1185">Reference proteome</keyword>
<comment type="caution">
    <text evidence="2">The sequence shown here is derived from an EMBL/GenBank/DDBJ whole genome shotgun (WGS) entry which is preliminary data.</text>
</comment>
<dbReference type="OrthoDB" id="7506615at2"/>
<sequence length="95" mass="10509">MTDPDPKSYNQPDRRTLTDADSGHLAASLIALTREVWVLADRIAVTEEILARRGMDIRAEIDAFQPDAQFQTKLNQMGERLVAQVVNALSGIETA</sequence>
<accession>A0A2K2G6H1</accession>
<protein>
    <submittedName>
        <fullName evidence="2">Uncharacterized protein</fullName>
    </submittedName>
</protein>
<name>A0A2K2G6H1_9SPHN</name>
<gene>
    <name evidence="2" type="ORF">A8V01_00075</name>
</gene>
<dbReference type="AlphaFoldDB" id="A0A2K2G6H1"/>
<dbReference type="Proteomes" id="UP000236327">
    <property type="component" value="Unassembled WGS sequence"/>
</dbReference>
<proteinExistence type="predicted"/>
<evidence type="ECO:0000313" key="3">
    <source>
        <dbReference type="Proteomes" id="UP000236327"/>
    </source>
</evidence>
<reference evidence="2 3" key="1">
    <citation type="submission" date="2016-05" db="EMBL/GenBank/DDBJ databases">
        <title>Complete genome sequence of Novosphingobium guangzhouense SA925(T).</title>
        <authorList>
            <person name="Sha S."/>
        </authorList>
    </citation>
    <scope>NUCLEOTIDE SEQUENCE [LARGE SCALE GENOMIC DNA]</scope>
    <source>
        <strain evidence="2 3">SA925</strain>
    </source>
</reference>
<feature type="region of interest" description="Disordered" evidence="1">
    <location>
        <begin position="1"/>
        <end position="20"/>
    </location>
</feature>
<evidence type="ECO:0000313" key="2">
    <source>
        <dbReference type="EMBL" id="PNU06637.1"/>
    </source>
</evidence>
<organism evidence="2 3">
    <name type="scientific">Novosphingobium guangzhouense</name>
    <dbReference type="NCBI Taxonomy" id="1850347"/>
    <lineage>
        <taxon>Bacteria</taxon>
        <taxon>Pseudomonadati</taxon>
        <taxon>Pseudomonadota</taxon>
        <taxon>Alphaproteobacteria</taxon>
        <taxon>Sphingomonadales</taxon>
        <taxon>Sphingomonadaceae</taxon>
        <taxon>Novosphingobium</taxon>
    </lineage>
</organism>
<dbReference type="RefSeq" id="WP_103093919.1">
    <property type="nucleotide sequence ID" value="NZ_LYMM01000001.1"/>
</dbReference>
<evidence type="ECO:0000256" key="1">
    <source>
        <dbReference type="SAM" id="MobiDB-lite"/>
    </source>
</evidence>